<proteinExistence type="predicted"/>
<comment type="caution">
    <text evidence="2">The sequence shown here is derived from an EMBL/GenBank/DDBJ whole genome shotgun (WGS) entry which is preliminary data.</text>
</comment>
<dbReference type="EMBL" id="JBFASG010000005">
    <property type="protein sequence ID" value="MEV4922675.1"/>
    <property type="molecule type" value="Genomic_DNA"/>
</dbReference>
<feature type="transmembrane region" description="Helical" evidence="1">
    <location>
        <begin position="12"/>
        <end position="42"/>
    </location>
</feature>
<protein>
    <recommendedName>
        <fullName evidence="4">Integral membrane protein</fullName>
    </recommendedName>
</protein>
<sequence length="60" mass="6598">MSNRAKVAAGGVAVGVILLWLLPFWVALLVMVGVPVGAYLLLDPSQRKRLRRVSRKELGR</sequence>
<gene>
    <name evidence="2" type="ORF">AB0L03_07435</name>
</gene>
<accession>A0ABV3IQ91</accession>
<dbReference type="Proteomes" id="UP001552479">
    <property type="component" value="Unassembled WGS sequence"/>
</dbReference>
<evidence type="ECO:0000256" key="1">
    <source>
        <dbReference type="SAM" id="Phobius"/>
    </source>
</evidence>
<keyword evidence="1" id="KW-0472">Membrane</keyword>
<organism evidence="2 3">
    <name type="scientific">Streptomyces roseoverticillatus</name>
    <dbReference type="NCBI Taxonomy" id="66429"/>
    <lineage>
        <taxon>Bacteria</taxon>
        <taxon>Bacillati</taxon>
        <taxon>Actinomycetota</taxon>
        <taxon>Actinomycetes</taxon>
        <taxon>Kitasatosporales</taxon>
        <taxon>Streptomycetaceae</taxon>
        <taxon>Streptomyces</taxon>
    </lineage>
</organism>
<dbReference type="RefSeq" id="WP_359094692.1">
    <property type="nucleotide sequence ID" value="NZ_JBEZGT010000002.1"/>
</dbReference>
<keyword evidence="1" id="KW-1133">Transmembrane helix</keyword>
<keyword evidence="1" id="KW-0812">Transmembrane</keyword>
<name>A0ABV3IQ91_9ACTN</name>
<evidence type="ECO:0000313" key="3">
    <source>
        <dbReference type="Proteomes" id="UP001552479"/>
    </source>
</evidence>
<keyword evidence="3" id="KW-1185">Reference proteome</keyword>
<evidence type="ECO:0008006" key="4">
    <source>
        <dbReference type="Google" id="ProtNLM"/>
    </source>
</evidence>
<reference evidence="2 3" key="1">
    <citation type="submission" date="2024-06" db="EMBL/GenBank/DDBJ databases">
        <title>The Natural Products Discovery Center: Release of the First 8490 Sequenced Strains for Exploring Actinobacteria Biosynthetic Diversity.</title>
        <authorList>
            <person name="Kalkreuter E."/>
            <person name="Kautsar S.A."/>
            <person name="Yang D."/>
            <person name="Bader C.D."/>
            <person name="Teijaro C.N."/>
            <person name="Fluegel L."/>
            <person name="Davis C.M."/>
            <person name="Simpson J.R."/>
            <person name="Lauterbach L."/>
            <person name="Steele A.D."/>
            <person name="Gui C."/>
            <person name="Meng S."/>
            <person name="Li G."/>
            <person name="Viehrig K."/>
            <person name="Ye F."/>
            <person name="Su P."/>
            <person name="Kiefer A.F."/>
            <person name="Nichols A."/>
            <person name="Cepeda A.J."/>
            <person name="Yan W."/>
            <person name="Fan B."/>
            <person name="Jiang Y."/>
            <person name="Adhikari A."/>
            <person name="Zheng C.-J."/>
            <person name="Schuster L."/>
            <person name="Cowan T.M."/>
            <person name="Smanski M.J."/>
            <person name="Chevrette M.G."/>
            <person name="De Carvalho L.P.S."/>
            <person name="Shen B."/>
        </authorList>
    </citation>
    <scope>NUCLEOTIDE SEQUENCE [LARGE SCALE GENOMIC DNA]</scope>
    <source>
        <strain evidence="2 3">NPDC053791</strain>
    </source>
</reference>
<evidence type="ECO:0000313" key="2">
    <source>
        <dbReference type="EMBL" id="MEV4922675.1"/>
    </source>
</evidence>